<gene>
    <name evidence="12" type="primary">bcp_30</name>
    <name evidence="12" type="ORF">SDC9_164273</name>
</gene>
<comment type="similarity">
    <text evidence="9">Belongs to the peroxiredoxin family. BCP/PrxQ subfamily.</text>
</comment>
<dbReference type="GO" id="GO:0045454">
    <property type="term" value="P:cell redox homeostasis"/>
    <property type="evidence" value="ECO:0007669"/>
    <property type="project" value="TreeGrafter"/>
</dbReference>
<dbReference type="InterPro" id="IPR013766">
    <property type="entry name" value="Thioredoxin_domain"/>
</dbReference>
<reference evidence="12" key="1">
    <citation type="submission" date="2019-08" db="EMBL/GenBank/DDBJ databases">
        <authorList>
            <person name="Kucharzyk K."/>
            <person name="Murdoch R.W."/>
            <person name="Higgins S."/>
            <person name="Loffler F."/>
        </authorList>
    </citation>
    <scope>NUCLEOTIDE SEQUENCE</scope>
</reference>
<keyword evidence="6" id="KW-1015">Disulfide bond</keyword>
<dbReference type="NCBIfam" id="NF006960">
    <property type="entry name" value="PRK09437.1"/>
    <property type="match status" value="1"/>
</dbReference>
<keyword evidence="4" id="KW-0049">Antioxidant</keyword>
<dbReference type="PIRSF" id="PIRSF000239">
    <property type="entry name" value="AHPC"/>
    <property type="match status" value="1"/>
</dbReference>
<evidence type="ECO:0000256" key="4">
    <source>
        <dbReference type="ARBA" id="ARBA00022862"/>
    </source>
</evidence>
<dbReference type="PANTHER" id="PTHR42801">
    <property type="entry name" value="THIOREDOXIN-DEPENDENT PEROXIDE REDUCTASE"/>
    <property type="match status" value="1"/>
</dbReference>
<dbReference type="GO" id="GO:0034599">
    <property type="term" value="P:cellular response to oxidative stress"/>
    <property type="evidence" value="ECO:0007669"/>
    <property type="project" value="TreeGrafter"/>
</dbReference>
<dbReference type="InterPro" id="IPR050924">
    <property type="entry name" value="Peroxiredoxin_BCP/PrxQ"/>
</dbReference>
<name>A0A645FR64_9ZZZZ</name>
<dbReference type="SUPFAM" id="SSF52833">
    <property type="entry name" value="Thioredoxin-like"/>
    <property type="match status" value="1"/>
</dbReference>
<accession>A0A645FR64</accession>
<keyword evidence="5 12" id="KW-0560">Oxidoreductase</keyword>
<evidence type="ECO:0000256" key="9">
    <source>
        <dbReference type="ARBA" id="ARBA00038489"/>
    </source>
</evidence>
<dbReference type="PROSITE" id="PS51352">
    <property type="entry name" value="THIOREDOXIN_2"/>
    <property type="match status" value="1"/>
</dbReference>
<dbReference type="InterPro" id="IPR000866">
    <property type="entry name" value="AhpC/TSA"/>
</dbReference>
<evidence type="ECO:0000256" key="8">
    <source>
        <dbReference type="ARBA" id="ARBA00032824"/>
    </source>
</evidence>
<evidence type="ECO:0000256" key="1">
    <source>
        <dbReference type="ARBA" id="ARBA00011245"/>
    </source>
</evidence>
<feature type="domain" description="Thioredoxin" evidence="11">
    <location>
        <begin position="3"/>
        <end position="155"/>
    </location>
</feature>
<dbReference type="Gene3D" id="3.40.30.10">
    <property type="entry name" value="Glutaredoxin"/>
    <property type="match status" value="1"/>
</dbReference>
<organism evidence="12">
    <name type="scientific">bioreactor metagenome</name>
    <dbReference type="NCBI Taxonomy" id="1076179"/>
    <lineage>
        <taxon>unclassified sequences</taxon>
        <taxon>metagenomes</taxon>
        <taxon>ecological metagenomes</taxon>
    </lineage>
</organism>
<dbReference type="Pfam" id="PF00578">
    <property type="entry name" value="AhpC-TSA"/>
    <property type="match status" value="1"/>
</dbReference>
<dbReference type="AlphaFoldDB" id="A0A645FR64"/>
<evidence type="ECO:0000256" key="5">
    <source>
        <dbReference type="ARBA" id="ARBA00023002"/>
    </source>
</evidence>
<evidence type="ECO:0000256" key="10">
    <source>
        <dbReference type="ARBA" id="ARBA00049091"/>
    </source>
</evidence>
<dbReference type="FunFam" id="3.40.30.10:FF:000007">
    <property type="entry name" value="Thioredoxin-dependent thiol peroxidase"/>
    <property type="match status" value="1"/>
</dbReference>
<evidence type="ECO:0000256" key="6">
    <source>
        <dbReference type="ARBA" id="ARBA00023157"/>
    </source>
</evidence>
<dbReference type="InterPro" id="IPR024706">
    <property type="entry name" value="Peroxiredoxin_AhpC-typ"/>
</dbReference>
<evidence type="ECO:0000256" key="3">
    <source>
        <dbReference type="ARBA" id="ARBA00022559"/>
    </source>
</evidence>
<protein>
    <recommendedName>
        <fullName evidence="2">thioredoxin-dependent peroxiredoxin</fullName>
        <ecNumber evidence="2">1.11.1.24</ecNumber>
    </recommendedName>
    <alternativeName>
        <fullName evidence="8">Thioredoxin peroxidase</fullName>
    </alternativeName>
</protein>
<dbReference type="EC" id="1.11.1.24" evidence="2"/>
<dbReference type="CDD" id="cd03017">
    <property type="entry name" value="PRX_BCP"/>
    <property type="match status" value="1"/>
</dbReference>
<sequence length="158" mass="17846">MALQIGDNIPEILGTDQNGEPVRAAQFSGRKLALYFYPKDNTPGCTAQACSLRDGYDDLRIAGYEIVGVNVDSEKSHQKFIDKFSLPFPLIADSDKKLVEEFGVWRQKSMMGKKYMGIVRTTFLIDENGIIRDKIEGKKVDTKNHAGQILEKMRISWD</sequence>
<dbReference type="PANTHER" id="PTHR42801:SF4">
    <property type="entry name" value="AHPC_TSA FAMILY PROTEIN"/>
    <property type="match status" value="1"/>
</dbReference>
<dbReference type="GO" id="GO:0008379">
    <property type="term" value="F:thioredoxin peroxidase activity"/>
    <property type="evidence" value="ECO:0007669"/>
    <property type="project" value="TreeGrafter"/>
</dbReference>
<dbReference type="InterPro" id="IPR036249">
    <property type="entry name" value="Thioredoxin-like_sf"/>
</dbReference>
<comment type="caution">
    <text evidence="12">The sequence shown here is derived from an EMBL/GenBank/DDBJ whole genome shotgun (WGS) entry which is preliminary data.</text>
</comment>
<dbReference type="EMBL" id="VSSQ01063938">
    <property type="protein sequence ID" value="MPN16925.1"/>
    <property type="molecule type" value="Genomic_DNA"/>
</dbReference>
<evidence type="ECO:0000313" key="12">
    <source>
        <dbReference type="EMBL" id="MPN16925.1"/>
    </source>
</evidence>
<dbReference type="GO" id="GO:0005737">
    <property type="term" value="C:cytoplasm"/>
    <property type="evidence" value="ECO:0007669"/>
    <property type="project" value="TreeGrafter"/>
</dbReference>
<keyword evidence="7" id="KW-0676">Redox-active center</keyword>
<keyword evidence="3 12" id="KW-0575">Peroxidase</keyword>
<comment type="subunit">
    <text evidence="1">Monomer.</text>
</comment>
<evidence type="ECO:0000259" key="11">
    <source>
        <dbReference type="PROSITE" id="PS51352"/>
    </source>
</evidence>
<evidence type="ECO:0000256" key="2">
    <source>
        <dbReference type="ARBA" id="ARBA00013017"/>
    </source>
</evidence>
<proteinExistence type="inferred from homology"/>
<comment type="catalytic activity">
    <reaction evidence="10">
        <text>a hydroperoxide + [thioredoxin]-dithiol = an alcohol + [thioredoxin]-disulfide + H2O</text>
        <dbReference type="Rhea" id="RHEA:62620"/>
        <dbReference type="Rhea" id="RHEA-COMP:10698"/>
        <dbReference type="Rhea" id="RHEA-COMP:10700"/>
        <dbReference type="ChEBI" id="CHEBI:15377"/>
        <dbReference type="ChEBI" id="CHEBI:29950"/>
        <dbReference type="ChEBI" id="CHEBI:30879"/>
        <dbReference type="ChEBI" id="CHEBI:35924"/>
        <dbReference type="ChEBI" id="CHEBI:50058"/>
        <dbReference type="EC" id="1.11.1.24"/>
    </reaction>
</comment>
<evidence type="ECO:0000256" key="7">
    <source>
        <dbReference type="ARBA" id="ARBA00023284"/>
    </source>
</evidence>